<dbReference type="KEGG" id="clec:106663461"/>
<dbReference type="Pfam" id="PF05199">
    <property type="entry name" value="GMC_oxred_C"/>
    <property type="match status" value="1"/>
</dbReference>
<evidence type="ECO:0000256" key="3">
    <source>
        <dbReference type="ARBA" id="ARBA00022630"/>
    </source>
</evidence>
<keyword evidence="8" id="KW-1185">Reference proteome</keyword>
<proteinExistence type="inferred from homology"/>
<keyword evidence="4 5" id="KW-0274">FAD</keyword>
<dbReference type="Gene3D" id="3.30.560.10">
    <property type="entry name" value="Glucose Oxidase, domain 3"/>
    <property type="match status" value="1"/>
</dbReference>
<dbReference type="Gene3D" id="3.50.50.60">
    <property type="entry name" value="FAD/NAD(P)-binding domain"/>
    <property type="match status" value="1"/>
</dbReference>
<dbReference type="OMA" id="GDETAHY"/>
<dbReference type="Pfam" id="PF00732">
    <property type="entry name" value="GMC_oxred_N"/>
    <property type="match status" value="1"/>
</dbReference>
<reference evidence="7" key="1">
    <citation type="submission" date="2022-01" db="UniProtKB">
        <authorList>
            <consortium name="EnsemblMetazoa"/>
        </authorList>
    </citation>
    <scope>IDENTIFICATION</scope>
</reference>
<feature type="binding site" evidence="5">
    <location>
        <position position="267"/>
    </location>
    <ligand>
        <name>FAD</name>
        <dbReference type="ChEBI" id="CHEBI:57692"/>
    </ligand>
</feature>
<dbReference type="PIRSF" id="PIRSF000137">
    <property type="entry name" value="Alcohol_oxidase"/>
    <property type="match status" value="1"/>
</dbReference>
<dbReference type="InterPro" id="IPR007867">
    <property type="entry name" value="GMC_OxRtase_C"/>
</dbReference>
<dbReference type="SUPFAM" id="SSF51905">
    <property type="entry name" value="FAD/NAD(P)-binding domain"/>
    <property type="match status" value="1"/>
</dbReference>
<name>A0A8I6RD02_CIMLE</name>
<evidence type="ECO:0000313" key="8">
    <source>
        <dbReference type="Proteomes" id="UP000494040"/>
    </source>
</evidence>
<evidence type="ECO:0000256" key="5">
    <source>
        <dbReference type="PIRSR" id="PIRSR000137-2"/>
    </source>
</evidence>
<accession>A0A8I6RD02</accession>
<dbReference type="InterPro" id="IPR012132">
    <property type="entry name" value="GMC_OxRdtase"/>
</dbReference>
<dbReference type="AlphaFoldDB" id="A0A8I6RD02"/>
<dbReference type="OrthoDB" id="6578177at2759"/>
<dbReference type="InterPro" id="IPR036188">
    <property type="entry name" value="FAD/NAD-bd_sf"/>
</dbReference>
<dbReference type="EnsemblMetazoa" id="XM_014388313.2">
    <property type="protein sequence ID" value="XP_014243799.1"/>
    <property type="gene ID" value="LOC106663461"/>
</dbReference>
<evidence type="ECO:0000256" key="2">
    <source>
        <dbReference type="ARBA" id="ARBA00010790"/>
    </source>
</evidence>
<evidence type="ECO:0000313" key="7">
    <source>
        <dbReference type="EnsemblMetazoa" id="XP_014243799.1"/>
    </source>
</evidence>
<dbReference type="PANTHER" id="PTHR11552">
    <property type="entry name" value="GLUCOSE-METHANOL-CHOLINE GMC OXIDOREDUCTASE"/>
    <property type="match status" value="1"/>
</dbReference>
<dbReference type="Proteomes" id="UP000494040">
    <property type="component" value="Unassembled WGS sequence"/>
</dbReference>
<dbReference type="PANTHER" id="PTHR11552:SF147">
    <property type="entry name" value="CHOLINE DEHYDROGENASE, MITOCHONDRIAL"/>
    <property type="match status" value="1"/>
</dbReference>
<protein>
    <recommendedName>
        <fullName evidence="6">Glucose-methanol-choline oxidoreductase N-terminal domain-containing protein</fullName>
    </recommendedName>
</protein>
<dbReference type="GO" id="GO:0050660">
    <property type="term" value="F:flavin adenine dinucleotide binding"/>
    <property type="evidence" value="ECO:0007669"/>
    <property type="project" value="InterPro"/>
</dbReference>
<sequence length="631" mass="70348">MYREQTCPSLLNDCSDQVVGRPGFLFRSLLNTLMVSQCALSFVKYPPNYSCETGEEFDFIIIGGGTAGSVVLNRLVEISSWKVLMIEAGDDPKLTSNVPFFHTHHSESDWRFLTEPSFKKGTNSWIWPAGKVLGGSSVTGRMLYVRGTGEDFQKWSINKGWSYEEILRYYKRAEKLRDKNLTMNNLYGVGGYLPIEKFNSSSPEVIGLIEAAKLNGFDILKHAGVAKPGYLKAHGNILKGERVSVSKAYLFPIRNKKNVYLIKDAFVRKILVDPKTKTARGVEVNVKGKIKVFRASKEIIVSAGAINTPKILMLSGIGPKRDLMKLGIPVIADLKVGYNLQDHPTFIGMPLIYNSTKSGKGLEELDAAYSYLTRRSGKYATIGISEVIGFLSSTEKGVPDFMLYHSMLNRNNTKQLLDFVRFYNLKPEVLHAYEKLVQANNVILVMPVLLSPKSRGRITLRSKNPEDPPLVYPNYFSAAADTETMIRAIRLVKLMTESFAFRKYFAEIRRLKLNECSDELFFTDGYWACLLAQLTVSFNDYAGTAKMGPSGQADSVVGHDLKVHGVKRLRVVDASIIPSLTSSPLLATTVMIAEKASDMIKADYIVIKANSTQQYLACNKTGVRQACFPSN</sequence>
<organism evidence="7 8">
    <name type="scientific">Cimex lectularius</name>
    <name type="common">Bed bug</name>
    <name type="synonym">Acanthia lectularia</name>
    <dbReference type="NCBI Taxonomy" id="79782"/>
    <lineage>
        <taxon>Eukaryota</taxon>
        <taxon>Metazoa</taxon>
        <taxon>Ecdysozoa</taxon>
        <taxon>Arthropoda</taxon>
        <taxon>Hexapoda</taxon>
        <taxon>Insecta</taxon>
        <taxon>Pterygota</taxon>
        <taxon>Neoptera</taxon>
        <taxon>Paraneoptera</taxon>
        <taxon>Hemiptera</taxon>
        <taxon>Heteroptera</taxon>
        <taxon>Panheteroptera</taxon>
        <taxon>Cimicomorpha</taxon>
        <taxon>Cimicidae</taxon>
        <taxon>Cimex</taxon>
    </lineage>
</organism>
<comment type="cofactor">
    <cofactor evidence="1 5">
        <name>FAD</name>
        <dbReference type="ChEBI" id="CHEBI:57692"/>
    </cofactor>
</comment>
<feature type="binding site" evidence="5">
    <location>
        <position position="132"/>
    </location>
    <ligand>
        <name>FAD</name>
        <dbReference type="ChEBI" id="CHEBI:57692"/>
    </ligand>
</feature>
<comment type="similarity">
    <text evidence="2">Belongs to the GMC oxidoreductase family.</text>
</comment>
<evidence type="ECO:0000259" key="6">
    <source>
        <dbReference type="PROSITE" id="PS00624"/>
    </source>
</evidence>
<keyword evidence="3" id="KW-0285">Flavoprotein</keyword>
<dbReference type="PROSITE" id="PS00624">
    <property type="entry name" value="GMC_OXRED_2"/>
    <property type="match status" value="1"/>
</dbReference>
<dbReference type="SUPFAM" id="SSF54373">
    <property type="entry name" value="FAD-linked reductases, C-terminal domain"/>
    <property type="match status" value="1"/>
</dbReference>
<dbReference type="GO" id="GO:0016614">
    <property type="term" value="F:oxidoreductase activity, acting on CH-OH group of donors"/>
    <property type="evidence" value="ECO:0007669"/>
    <property type="project" value="InterPro"/>
</dbReference>
<feature type="domain" description="Glucose-methanol-choline oxidoreductase N-terminal" evidence="6">
    <location>
        <begin position="304"/>
        <end position="318"/>
    </location>
</feature>
<evidence type="ECO:0000256" key="4">
    <source>
        <dbReference type="ARBA" id="ARBA00022827"/>
    </source>
</evidence>
<dbReference type="InterPro" id="IPR000172">
    <property type="entry name" value="GMC_OxRdtase_N"/>
</dbReference>
<gene>
    <name evidence="7" type="primary">106663461</name>
</gene>
<evidence type="ECO:0000256" key="1">
    <source>
        <dbReference type="ARBA" id="ARBA00001974"/>
    </source>
</evidence>